<reference evidence="1 2" key="1">
    <citation type="submission" date="2014-09" db="EMBL/GenBank/DDBJ databases">
        <title>Butyrate-producing bacteria isolated from human gut.</title>
        <authorList>
            <person name="Zhang Q."/>
            <person name="Zhao L."/>
        </authorList>
    </citation>
    <scope>NUCLEOTIDE SEQUENCE [LARGE SCALE GENOMIC DNA]</scope>
    <source>
        <strain evidence="1 2">R22</strain>
    </source>
</reference>
<dbReference type="Proteomes" id="UP000245905">
    <property type="component" value="Unassembled WGS sequence"/>
</dbReference>
<sequence>MRSYKRYTRRKRLLKHIVVVALVFILGLVLLRAVSYIAIQDEIPMINSFNLFRREADTSFGWILP</sequence>
<organism evidence="1 2">
    <name type="scientific">Agathobacter rectalis</name>
    <dbReference type="NCBI Taxonomy" id="39491"/>
    <lineage>
        <taxon>Bacteria</taxon>
        <taxon>Bacillati</taxon>
        <taxon>Bacillota</taxon>
        <taxon>Clostridia</taxon>
        <taxon>Lachnospirales</taxon>
        <taxon>Lachnospiraceae</taxon>
        <taxon>Agathobacter</taxon>
    </lineage>
</organism>
<gene>
    <name evidence="1" type="ORF">LD38_11425</name>
</gene>
<accession>A0A2U2EF79</accession>
<dbReference type="EMBL" id="JRFS01000025">
    <property type="protein sequence ID" value="PWE83173.1"/>
    <property type="molecule type" value="Genomic_DNA"/>
</dbReference>
<dbReference type="RefSeq" id="WP_306743326.1">
    <property type="nucleotide sequence ID" value="NZ_JRFS01000025.1"/>
</dbReference>
<proteinExistence type="predicted"/>
<comment type="caution">
    <text evidence="1">The sequence shown here is derived from an EMBL/GenBank/DDBJ whole genome shotgun (WGS) entry which is preliminary data.</text>
</comment>
<evidence type="ECO:0000313" key="1">
    <source>
        <dbReference type="EMBL" id="PWE83173.1"/>
    </source>
</evidence>
<protein>
    <submittedName>
        <fullName evidence="1">Uncharacterized protein</fullName>
    </submittedName>
</protein>
<name>A0A2U2EF79_9FIRM</name>
<dbReference type="AlphaFoldDB" id="A0A2U2EF79"/>
<evidence type="ECO:0000313" key="2">
    <source>
        <dbReference type="Proteomes" id="UP000245905"/>
    </source>
</evidence>